<dbReference type="InterPro" id="IPR013785">
    <property type="entry name" value="Aldolase_TIM"/>
</dbReference>
<dbReference type="InterPro" id="IPR020625">
    <property type="entry name" value="Schiff_base-form_aldolases_AS"/>
</dbReference>
<dbReference type="PIRSF" id="PIRSF001365">
    <property type="entry name" value="DHDPS"/>
    <property type="match status" value="1"/>
</dbReference>
<evidence type="ECO:0000256" key="4">
    <source>
        <dbReference type="PIRNR" id="PIRNR001365"/>
    </source>
</evidence>
<dbReference type="SUPFAM" id="SSF51569">
    <property type="entry name" value="Aldolase"/>
    <property type="match status" value="1"/>
</dbReference>
<dbReference type="AlphaFoldDB" id="A0AA35CKB8"/>
<dbReference type="SMART" id="SM01130">
    <property type="entry name" value="DHDPS"/>
    <property type="match status" value="1"/>
</dbReference>
<comment type="similarity">
    <text evidence="1 4">Belongs to the DapA family.</text>
</comment>
<proteinExistence type="inferred from homology"/>
<evidence type="ECO:0000313" key="6">
    <source>
        <dbReference type="EMBL" id="BDG60899.1"/>
    </source>
</evidence>
<dbReference type="InterPro" id="IPR002220">
    <property type="entry name" value="DapA-like"/>
</dbReference>
<feature type="active site" description="Proton donor/acceptor" evidence="5">
    <location>
        <position position="137"/>
    </location>
</feature>
<organism evidence="6 7">
    <name type="scientific">Caldinitratiruptor microaerophilus</name>
    <dbReference type="NCBI Taxonomy" id="671077"/>
    <lineage>
        <taxon>Bacteria</taxon>
        <taxon>Bacillati</taxon>
        <taxon>Bacillota</taxon>
        <taxon>Clostridia</taxon>
        <taxon>Eubacteriales</taxon>
        <taxon>Symbiobacteriaceae</taxon>
        <taxon>Caldinitratiruptor</taxon>
    </lineage>
</organism>
<feature type="active site" description="Schiff-base intermediate with substrate" evidence="5">
    <location>
        <position position="165"/>
    </location>
</feature>
<dbReference type="GO" id="GO:0044281">
    <property type="term" value="P:small molecule metabolic process"/>
    <property type="evidence" value="ECO:0007669"/>
    <property type="project" value="UniProtKB-ARBA"/>
</dbReference>
<keyword evidence="7" id="KW-1185">Reference proteome</keyword>
<gene>
    <name evidence="6" type="ORF">caldi_19890</name>
</gene>
<dbReference type="Proteomes" id="UP001163687">
    <property type="component" value="Chromosome"/>
</dbReference>
<dbReference type="Gene3D" id="3.20.20.70">
    <property type="entry name" value="Aldolase class I"/>
    <property type="match status" value="1"/>
</dbReference>
<dbReference type="PROSITE" id="PS00666">
    <property type="entry name" value="DHDPS_2"/>
    <property type="match status" value="1"/>
</dbReference>
<dbReference type="RefSeq" id="WP_264841586.1">
    <property type="nucleotide sequence ID" value="NZ_AP025628.1"/>
</dbReference>
<dbReference type="CDD" id="cd00408">
    <property type="entry name" value="DHDPS-like"/>
    <property type="match status" value="1"/>
</dbReference>
<dbReference type="PANTHER" id="PTHR12128:SF66">
    <property type="entry name" value="4-HYDROXY-2-OXOGLUTARATE ALDOLASE, MITOCHONDRIAL"/>
    <property type="match status" value="1"/>
</dbReference>
<dbReference type="GO" id="GO:0008840">
    <property type="term" value="F:4-hydroxy-tetrahydrodipicolinate synthase activity"/>
    <property type="evidence" value="ECO:0007669"/>
    <property type="project" value="TreeGrafter"/>
</dbReference>
<dbReference type="Pfam" id="PF00701">
    <property type="entry name" value="DHDPS"/>
    <property type="match status" value="1"/>
</dbReference>
<sequence length="299" mass="31677">MKRFTGVFAPIPTPFDANEEVAYPQLKENLARWARTRLAGLVVFGSNGESVLLDAEEKERLIAFVREHFPSDRPVIAGTGAESTRETIRLTRRAAELGASAALVLNPTYYKGSMNEEVLARFFLDVAEASPIPVMIYNMPRNTGINLPASLVVRLASHPNIVGVKDSGGDITQIAEIVAGAPADFAVFAGSASFLLPTIVVGGVGGTLAAANVIPDLCAEIVELAQAGRIAEARELQLRILAVNKAVTASWGVAGLKAALDLIGYYGGPPRRPLQPLGEAAREELRQILRAVGALEAGS</sequence>
<evidence type="ECO:0000256" key="3">
    <source>
        <dbReference type="ARBA" id="ARBA00023270"/>
    </source>
</evidence>
<evidence type="ECO:0000256" key="1">
    <source>
        <dbReference type="ARBA" id="ARBA00007592"/>
    </source>
</evidence>
<dbReference type="EMBL" id="AP025628">
    <property type="protein sequence ID" value="BDG60899.1"/>
    <property type="molecule type" value="Genomic_DNA"/>
</dbReference>
<name>A0AA35CKB8_9FIRM</name>
<keyword evidence="3" id="KW-0704">Schiff base</keyword>
<keyword evidence="2 4" id="KW-0456">Lyase</keyword>
<evidence type="ECO:0000256" key="5">
    <source>
        <dbReference type="PIRSR" id="PIRSR001365-1"/>
    </source>
</evidence>
<protein>
    <submittedName>
        <fullName evidence="6">Dihydrodipicolinate synthase family protein</fullName>
    </submittedName>
</protein>
<dbReference type="KEGG" id="cmic:caldi_19890"/>
<dbReference type="PRINTS" id="PR00146">
    <property type="entry name" value="DHPICSNTHASE"/>
</dbReference>
<reference evidence="6" key="1">
    <citation type="submission" date="2022-03" db="EMBL/GenBank/DDBJ databases">
        <title>Complete genome sequence of Caldinitratiruptor microaerophilus.</title>
        <authorList>
            <person name="Mukaiyama R."/>
            <person name="Nishiyama T."/>
            <person name="Ueda K."/>
        </authorList>
    </citation>
    <scope>NUCLEOTIDE SEQUENCE</scope>
    <source>
        <strain evidence="6">JCM 16183</strain>
    </source>
</reference>
<dbReference type="PANTHER" id="PTHR12128">
    <property type="entry name" value="DIHYDRODIPICOLINATE SYNTHASE"/>
    <property type="match status" value="1"/>
</dbReference>
<accession>A0AA35CKB8</accession>
<evidence type="ECO:0000256" key="2">
    <source>
        <dbReference type="ARBA" id="ARBA00023239"/>
    </source>
</evidence>
<evidence type="ECO:0000313" key="7">
    <source>
        <dbReference type="Proteomes" id="UP001163687"/>
    </source>
</evidence>